<protein>
    <submittedName>
        <fullName evidence="2">Uncharacterized protein</fullName>
    </submittedName>
</protein>
<feature type="transmembrane region" description="Helical" evidence="1">
    <location>
        <begin position="7"/>
        <end position="23"/>
    </location>
</feature>
<feature type="transmembrane region" description="Helical" evidence="1">
    <location>
        <begin position="29"/>
        <end position="45"/>
    </location>
</feature>
<organism evidence="2 3">
    <name type="scientific">Spiribacter curvatus</name>
    <dbReference type="NCBI Taxonomy" id="1335757"/>
    <lineage>
        <taxon>Bacteria</taxon>
        <taxon>Pseudomonadati</taxon>
        <taxon>Pseudomonadota</taxon>
        <taxon>Gammaproteobacteria</taxon>
        <taxon>Chromatiales</taxon>
        <taxon>Ectothiorhodospiraceae</taxon>
        <taxon>Spiribacter</taxon>
    </lineage>
</organism>
<name>U5T4S6_9GAMM</name>
<evidence type="ECO:0000256" key="1">
    <source>
        <dbReference type="SAM" id="Phobius"/>
    </source>
</evidence>
<keyword evidence="1" id="KW-1133">Transmembrane helix</keyword>
<dbReference type="EMBL" id="CP005990">
    <property type="protein sequence ID" value="AGY92286.1"/>
    <property type="molecule type" value="Genomic_DNA"/>
</dbReference>
<keyword evidence="1" id="KW-0812">Transmembrane</keyword>
<dbReference type="Proteomes" id="UP000017640">
    <property type="component" value="Chromosome"/>
</dbReference>
<accession>U5T4S6</accession>
<dbReference type="HOGENOM" id="CLU_3066369_0_0_6"/>
<evidence type="ECO:0000313" key="3">
    <source>
        <dbReference type="Proteomes" id="UP000017640"/>
    </source>
</evidence>
<sequence length="53" mass="5909">MDRVMAVIALLMLGAFLLVVPLFVPHIDLMIAIIGCAVLATYDMWRHLAVKRS</sequence>
<dbReference type="STRING" id="1335757.SPICUR_06605"/>
<dbReference type="AlphaFoldDB" id="U5T4S6"/>
<keyword evidence="1" id="KW-0472">Membrane</keyword>
<dbReference type="PATRIC" id="fig|1335757.3.peg.1292"/>
<proteinExistence type="predicted"/>
<dbReference type="KEGG" id="spiu:SPICUR_06605"/>
<keyword evidence="3" id="KW-1185">Reference proteome</keyword>
<reference evidence="2 3" key="1">
    <citation type="journal article" date="2013" name="BMC Genomics">
        <title>Genomes of "Spiribacter", a streamlined, successful halophilic bacterium.</title>
        <authorList>
            <person name="Lopez-Perez M."/>
            <person name="Ghai R."/>
            <person name="Leon M.J."/>
            <person name="Rodriguez-Olmos A."/>
            <person name="Copa-Patino J.L."/>
            <person name="Soliveri J."/>
            <person name="Sanchez-Porro C."/>
            <person name="Ventosa A."/>
            <person name="Rodriguez-Valera F."/>
        </authorList>
    </citation>
    <scope>NUCLEOTIDE SEQUENCE [LARGE SCALE GENOMIC DNA]</scope>
    <source>
        <strain evidence="2 3">UAH-SP71</strain>
    </source>
</reference>
<evidence type="ECO:0000313" key="2">
    <source>
        <dbReference type="EMBL" id="AGY92286.1"/>
    </source>
</evidence>
<gene>
    <name evidence="2" type="ORF">SPICUR_06605</name>
</gene>